<evidence type="ECO:0000259" key="6">
    <source>
        <dbReference type="PROSITE" id="PS50262"/>
    </source>
</evidence>
<proteinExistence type="predicted"/>
<dbReference type="InterPro" id="IPR017452">
    <property type="entry name" value="GPCR_Rhodpsn_7TM"/>
</dbReference>
<feature type="transmembrane region" description="Helical" evidence="5">
    <location>
        <begin position="230"/>
        <end position="253"/>
    </location>
</feature>
<evidence type="ECO:0000256" key="1">
    <source>
        <dbReference type="ARBA" id="ARBA00004370"/>
    </source>
</evidence>
<evidence type="ECO:0000256" key="2">
    <source>
        <dbReference type="ARBA" id="ARBA00022692"/>
    </source>
</evidence>
<keyword evidence="3 5" id="KW-1133">Transmembrane helix</keyword>
<dbReference type="PROSITE" id="PS50262">
    <property type="entry name" value="G_PROTEIN_RECEP_F1_2"/>
    <property type="match status" value="1"/>
</dbReference>
<gene>
    <name evidence="7" type="ORF">IZO911_LOCUS7377</name>
</gene>
<feature type="transmembrane region" description="Helical" evidence="5">
    <location>
        <begin position="25"/>
        <end position="47"/>
    </location>
</feature>
<dbReference type="EMBL" id="CAJNOE010000048">
    <property type="protein sequence ID" value="CAF0809442.1"/>
    <property type="molecule type" value="Genomic_DNA"/>
</dbReference>
<evidence type="ECO:0000256" key="3">
    <source>
        <dbReference type="ARBA" id="ARBA00022989"/>
    </source>
</evidence>
<feature type="transmembrane region" description="Helical" evidence="5">
    <location>
        <begin position="111"/>
        <end position="131"/>
    </location>
</feature>
<reference evidence="7" key="1">
    <citation type="submission" date="2021-02" db="EMBL/GenBank/DDBJ databases">
        <authorList>
            <person name="Nowell W R."/>
        </authorList>
    </citation>
    <scope>NUCLEOTIDE SEQUENCE</scope>
</reference>
<comment type="subcellular location">
    <subcellularLocation>
        <location evidence="1">Membrane</location>
    </subcellularLocation>
</comment>
<dbReference type="Gene3D" id="1.20.1070.10">
    <property type="entry name" value="Rhodopsin 7-helix transmembrane proteins"/>
    <property type="match status" value="1"/>
</dbReference>
<comment type="caution">
    <text evidence="7">The sequence shown here is derived from an EMBL/GenBank/DDBJ whole genome shotgun (WGS) entry which is preliminary data.</text>
</comment>
<keyword evidence="2 5" id="KW-0812">Transmembrane</keyword>
<keyword evidence="4 5" id="KW-0472">Membrane</keyword>
<evidence type="ECO:0000256" key="5">
    <source>
        <dbReference type="SAM" id="Phobius"/>
    </source>
</evidence>
<dbReference type="GO" id="GO:0016020">
    <property type="term" value="C:membrane"/>
    <property type="evidence" value="ECO:0007669"/>
    <property type="project" value="UniProtKB-SubCell"/>
</dbReference>
<sequence length="467" mass="51269">MSSNNNTSITSAILQLQSAFRYPSLILGFILLIGGVLGNILNIIAFIKMGNYKKNACSLYMFIRTFLDLNVLLAGLTTRILTTGFQMDLTLMNRIWCKTRLGFTDINGESTYTLICLQAIDAFICSSPSVVVRQKSNIRLARYLIVGTLCFWSIHEIPYFIFQDLVVTGGTPMCMTTNTIFAQYRTYFVALCINTTIPIIVISIFGFLTVRHMKTIGVTRSLSSLTRQTISMALLQVFAVLFFNGPYTAWLVYSVITTNAVKDTYRRAVEQLINLFATTYGYGPYASSFYCYCLSKRFRNQLIISLKELVCGTNTTAITTTTTSTGTTTTFTACTPRLYSASFVSGVVTSSQCTNWTSFQTSLSCLNYTSFTLSGSYDTSGITATNKTTVNAIATALRTSIAYTGISNGITWSVGTCGSGIELSETNTICQCSTTYTIRPCISNGNWGGVNRTGCSSPSQVMTVSFQ</sequence>
<name>A0A813TGI8_9BILA</name>
<organism evidence="7 8">
    <name type="scientific">Adineta steineri</name>
    <dbReference type="NCBI Taxonomy" id="433720"/>
    <lineage>
        <taxon>Eukaryota</taxon>
        <taxon>Metazoa</taxon>
        <taxon>Spiralia</taxon>
        <taxon>Gnathifera</taxon>
        <taxon>Rotifera</taxon>
        <taxon>Eurotatoria</taxon>
        <taxon>Bdelloidea</taxon>
        <taxon>Adinetida</taxon>
        <taxon>Adinetidae</taxon>
        <taxon>Adineta</taxon>
    </lineage>
</organism>
<dbReference type="AlphaFoldDB" id="A0A813TGI8"/>
<feature type="transmembrane region" description="Helical" evidence="5">
    <location>
        <begin position="187"/>
        <end position="210"/>
    </location>
</feature>
<evidence type="ECO:0000313" key="8">
    <source>
        <dbReference type="Proteomes" id="UP000663860"/>
    </source>
</evidence>
<dbReference type="Proteomes" id="UP000663860">
    <property type="component" value="Unassembled WGS sequence"/>
</dbReference>
<feature type="transmembrane region" description="Helical" evidence="5">
    <location>
        <begin position="59"/>
        <end position="82"/>
    </location>
</feature>
<feature type="domain" description="G-protein coupled receptors family 1 profile" evidence="6">
    <location>
        <begin position="38"/>
        <end position="292"/>
    </location>
</feature>
<feature type="transmembrane region" description="Helical" evidence="5">
    <location>
        <begin position="143"/>
        <end position="162"/>
    </location>
</feature>
<evidence type="ECO:0000256" key="4">
    <source>
        <dbReference type="ARBA" id="ARBA00023136"/>
    </source>
</evidence>
<accession>A0A813TGI8</accession>
<dbReference type="SUPFAM" id="SSF81321">
    <property type="entry name" value="Family A G protein-coupled receptor-like"/>
    <property type="match status" value="1"/>
</dbReference>
<evidence type="ECO:0000313" key="7">
    <source>
        <dbReference type="EMBL" id="CAF0809442.1"/>
    </source>
</evidence>
<protein>
    <recommendedName>
        <fullName evidence="6">G-protein coupled receptors family 1 profile domain-containing protein</fullName>
    </recommendedName>
</protein>